<dbReference type="KEGG" id="cinf:CINF_1197"/>
<dbReference type="Pfam" id="PF05015">
    <property type="entry name" value="HigB-like_toxin"/>
    <property type="match status" value="1"/>
</dbReference>
<gene>
    <name evidence="1" type="ORF">CINF_1197</name>
</gene>
<evidence type="ECO:0000313" key="1">
    <source>
        <dbReference type="EMBL" id="QLI05685.1"/>
    </source>
</evidence>
<evidence type="ECO:0000313" key="2">
    <source>
        <dbReference type="Proteomes" id="UP000509414"/>
    </source>
</evidence>
<organism evidence="1 2">
    <name type="scientific">Candidatus Campylobacter infans</name>
    <dbReference type="NCBI Taxonomy" id="2561898"/>
    <lineage>
        <taxon>Bacteria</taxon>
        <taxon>Pseudomonadati</taxon>
        <taxon>Campylobacterota</taxon>
        <taxon>Epsilonproteobacteria</taxon>
        <taxon>Campylobacterales</taxon>
        <taxon>Campylobacteraceae</taxon>
        <taxon>Campylobacter</taxon>
    </lineage>
</organism>
<dbReference type="InterPro" id="IPR035093">
    <property type="entry name" value="RelE/ParE_toxin_dom_sf"/>
</dbReference>
<name>A0A7H9CK72_9BACT</name>
<dbReference type="InterPro" id="IPR007711">
    <property type="entry name" value="HigB-1"/>
</dbReference>
<protein>
    <submittedName>
        <fullName evidence="1">Toxin-antitoxin system, toxin component, HigB family</fullName>
    </submittedName>
</protein>
<proteinExistence type="predicted"/>
<sequence length="101" mass="11893">MYNFAMIKSFSSKETELIFNECFSKKLPADIQKIALRKLLMIDKAGNLNDLRVPPSNHLEKLFGDRDGQHSIRINDVWRICFKLENQNDFYDVEIINYHKG</sequence>
<dbReference type="Proteomes" id="UP000509414">
    <property type="component" value="Chromosome"/>
</dbReference>
<dbReference type="PANTHER" id="PTHR40266">
    <property type="entry name" value="TOXIN HIGB-1"/>
    <property type="match status" value="1"/>
</dbReference>
<dbReference type="SUPFAM" id="SSF143011">
    <property type="entry name" value="RelE-like"/>
    <property type="match status" value="1"/>
</dbReference>
<dbReference type="EMBL" id="CP049075">
    <property type="protein sequence ID" value="QLI05685.1"/>
    <property type="molecule type" value="Genomic_DNA"/>
</dbReference>
<reference evidence="1 2" key="1">
    <citation type="submission" date="2020-02" db="EMBL/GenBank/DDBJ databases">
        <title>Complete genome sequence of the novel Campylobacter species Candidatus Campylobacter infans.</title>
        <authorList>
            <person name="Duim B."/>
            <person name="Zomer A."/>
            <person name="van der Graaf L."/>
            <person name="Wagenaar J."/>
        </authorList>
    </citation>
    <scope>NUCLEOTIDE SEQUENCE [LARGE SCALE GENOMIC DNA]</scope>
    <source>
        <strain evidence="1 2">19S00001</strain>
    </source>
</reference>
<dbReference type="Gene3D" id="3.30.2310.20">
    <property type="entry name" value="RelE-like"/>
    <property type="match status" value="1"/>
</dbReference>
<keyword evidence="2" id="KW-1185">Reference proteome</keyword>
<dbReference type="AlphaFoldDB" id="A0A7H9CK72"/>
<accession>A0A7H9CK72</accession>
<dbReference type="PANTHER" id="PTHR40266:SF2">
    <property type="entry name" value="TOXIN HIGB-1"/>
    <property type="match status" value="1"/>
</dbReference>